<protein>
    <submittedName>
        <fullName evidence="2">Uncharacterized protein</fullName>
    </submittedName>
</protein>
<feature type="transmembrane region" description="Helical" evidence="1">
    <location>
        <begin position="62"/>
        <end position="79"/>
    </location>
</feature>
<keyword evidence="1" id="KW-0472">Membrane</keyword>
<gene>
    <name evidence="2" type="ORF">RSOLAG1IB_05919</name>
</gene>
<reference evidence="2 3" key="1">
    <citation type="submission" date="2014-11" db="EMBL/GenBank/DDBJ databases">
        <authorList>
            <person name="Wibberg Daniel"/>
        </authorList>
    </citation>
    <scope>NUCLEOTIDE SEQUENCE [LARGE SCALE GENOMIC DNA]</scope>
    <source>
        <strain evidence="2">Rhizoctonia solani AG1-IB 7/3/14</strain>
    </source>
</reference>
<keyword evidence="1" id="KW-0812">Transmembrane</keyword>
<evidence type="ECO:0000256" key="1">
    <source>
        <dbReference type="SAM" id="Phobius"/>
    </source>
</evidence>
<evidence type="ECO:0000313" key="3">
    <source>
        <dbReference type="Proteomes" id="UP000059188"/>
    </source>
</evidence>
<proteinExistence type="predicted"/>
<name>A0A0B7F931_THACB</name>
<sequence length="181" mass="20154">MMLCLNTHRNVPCRTVPQFTLCQWSSASWSHIPIYASSSSHSTNNHRSKLTMTWKLGKYKPFVLISLILLLFLGARSYFIQPSAVAEFYGNSSNFYLKVPALGKAFLLRGADEATIRASAPVFGTFYYHVDPKTLLSRGSDTANKIIDGAYSIAFYESGTLNLVASSLTIFKSRPEVSSHR</sequence>
<keyword evidence="1" id="KW-1133">Transmembrane helix</keyword>
<accession>A0A0B7F931</accession>
<dbReference type="AlphaFoldDB" id="A0A0B7F931"/>
<dbReference type="Proteomes" id="UP000059188">
    <property type="component" value="Unassembled WGS sequence"/>
</dbReference>
<organism evidence="2 3">
    <name type="scientific">Thanatephorus cucumeris (strain AG1-IB / isolate 7/3/14)</name>
    <name type="common">Lettuce bottom rot fungus</name>
    <name type="synonym">Rhizoctonia solani</name>
    <dbReference type="NCBI Taxonomy" id="1108050"/>
    <lineage>
        <taxon>Eukaryota</taxon>
        <taxon>Fungi</taxon>
        <taxon>Dikarya</taxon>
        <taxon>Basidiomycota</taxon>
        <taxon>Agaricomycotina</taxon>
        <taxon>Agaricomycetes</taxon>
        <taxon>Cantharellales</taxon>
        <taxon>Ceratobasidiaceae</taxon>
        <taxon>Rhizoctonia</taxon>
        <taxon>Rhizoctonia solani AG-1</taxon>
    </lineage>
</organism>
<keyword evidence="3" id="KW-1185">Reference proteome</keyword>
<dbReference type="EMBL" id="LN679109">
    <property type="protein sequence ID" value="CEL52713.1"/>
    <property type="molecule type" value="Genomic_DNA"/>
</dbReference>
<evidence type="ECO:0000313" key="2">
    <source>
        <dbReference type="EMBL" id="CEL52713.1"/>
    </source>
</evidence>